<dbReference type="AlphaFoldDB" id="B8GFG4"/>
<organism evidence="1 2">
    <name type="scientific">Methanosphaerula palustris (strain ATCC BAA-1556 / DSM 19958 / E1-9c)</name>
    <dbReference type="NCBI Taxonomy" id="521011"/>
    <lineage>
        <taxon>Archaea</taxon>
        <taxon>Methanobacteriati</taxon>
        <taxon>Methanobacteriota</taxon>
        <taxon>Stenosarchaea group</taxon>
        <taxon>Methanomicrobia</taxon>
        <taxon>Methanomicrobiales</taxon>
        <taxon>Methanoregulaceae</taxon>
        <taxon>Methanosphaerula</taxon>
    </lineage>
</organism>
<proteinExistence type="predicted"/>
<dbReference type="KEGG" id="mpl:Mpal_0641"/>
<accession>B8GFG4</accession>
<gene>
    <name evidence="1" type="ordered locus">Mpal_0641</name>
</gene>
<reference evidence="1 2" key="1">
    <citation type="journal article" date="2015" name="Genome Announc.">
        <title>Complete Genome Sequence of Methanosphaerula palustris E1-9CT, a Hydrogenotrophic Methanogen Isolated from a Minerotrophic Fen Peatland.</title>
        <authorList>
            <person name="Cadillo-Quiroz H."/>
            <person name="Browne P."/>
            <person name="Kyrpides N."/>
            <person name="Woyke T."/>
            <person name="Goodwin L."/>
            <person name="Detter C."/>
            <person name="Yavitt J.B."/>
            <person name="Zinder S.H."/>
        </authorList>
    </citation>
    <scope>NUCLEOTIDE SEQUENCE [LARGE SCALE GENOMIC DNA]</scope>
    <source>
        <strain evidence="2">ATCC BAA-1556 / DSM 19958 / E1-9c</strain>
    </source>
</reference>
<sequence>MSRLSGKPGFRCREHLNCVDTNGAGRVRPFIHPREAMIWVYQIERRTGMVHQPEISPSDPVMVAAITGNAVLRRLIIPLPCGNTSHILPEIN</sequence>
<dbReference type="Proteomes" id="UP000002457">
    <property type="component" value="Chromosome"/>
</dbReference>
<evidence type="ECO:0000313" key="2">
    <source>
        <dbReference type="Proteomes" id="UP000002457"/>
    </source>
</evidence>
<dbReference type="HOGENOM" id="CLU_2406402_0_0_2"/>
<evidence type="ECO:0000313" key="1">
    <source>
        <dbReference type="EMBL" id="ACL16012.1"/>
    </source>
</evidence>
<dbReference type="EMBL" id="CP001338">
    <property type="protein sequence ID" value="ACL16012.1"/>
    <property type="molecule type" value="Genomic_DNA"/>
</dbReference>
<protein>
    <submittedName>
        <fullName evidence="1">Uncharacterized protein</fullName>
    </submittedName>
</protein>
<keyword evidence="2" id="KW-1185">Reference proteome</keyword>
<name>B8GFG4_METPE</name>